<keyword evidence="6" id="KW-1185">Reference proteome</keyword>
<dbReference type="Pfam" id="PF01230">
    <property type="entry name" value="HIT"/>
    <property type="match status" value="1"/>
</dbReference>
<dbReference type="AlphaFoldDB" id="A0A1H3EC06"/>
<protein>
    <submittedName>
        <fullName evidence="5">ATP adenylyltransferase</fullName>
    </submittedName>
</protein>
<dbReference type="CDD" id="cd01275">
    <property type="entry name" value="FHIT"/>
    <property type="match status" value="1"/>
</dbReference>
<evidence type="ECO:0000256" key="2">
    <source>
        <dbReference type="PROSITE-ProRule" id="PRU00464"/>
    </source>
</evidence>
<reference evidence="6" key="1">
    <citation type="submission" date="2016-10" db="EMBL/GenBank/DDBJ databases">
        <authorList>
            <person name="Varghese N."/>
            <person name="Submissions S."/>
        </authorList>
    </citation>
    <scope>NUCLEOTIDE SEQUENCE [LARGE SCALE GENOMIC DNA]</scope>
    <source>
        <strain evidence="6">DC30,IBRC 10041,KCTC 4046</strain>
    </source>
</reference>
<keyword evidence="5" id="KW-0548">Nucleotidyltransferase</keyword>
<feature type="compositionally biased region" description="Low complexity" evidence="3">
    <location>
        <begin position="187"/>
        <end position="220"/>
    </location>
</feature>
<feature type="compositionally biased region" description="Acidic residues" evidence="3">
    <location>
        <begin position="173"/>
        <end position="186"/>
    </location>
</feature>
<dbReference type="Proteomes" id="UP000199079">
    <property type="component" value="Unassembled WGS sequence"/>
</dbReference>
<dbReference type="PANTHER" id="PTHR42997">
    <property type="entry name" value="HIT FAMILY HYDROLASE"/>
    <property type="match status" value="1"/>
</dbReference>
<accession>A0A1H3EC06</accession>
<dbReference type="PANTHER" id="PTHR42997:SF1">
    <property type="entry name" value="AP-4-A PHOSPHORYLASE"/>
    <property type="match status" value="1"/>
</dbReference>
<name>A0A1H3EC06_9EURY</name>
<feature type="region of interest" description="Disordered" evidence="3">
    <location>
        <begin position="171"/>
        <end position="220"/>
    </location>
</feature>
<evidence type="ECO:0000256" key="1">
    <source>
        <dbReference type="ARBA" id="ARBA00022741"/>
    </source>
</evidence>
<feature type="domain" description="HIT" evidence="4">
    <location>
        <begin position="24"/>
        <end position="135"/>
    </location>
</feature>
<dbReference type="InterPro" id="IPR039383">
    <property type="entry name" value="FHIT"/>
</dbReference>
<proteinExistence type="predicted"/>
<keyword evidence="1" id="KW-0547">Nucleotide-binding</keyword>
<evidence type="ECO:0000256" key="3">
    <source>
        <dbReference type="SAM" id="MobiDB-lite"/>
    </source>
</evidence>
<dbReference type="InterPro" id="IPR036265">
    <property type="entry name" value="HIT-like_sf"/>
</dbReference>
<feature type="short sequence motif" description="Histidine triad motif" evidence="2">
    <location>
        <begin position="120"/>
        <end position="124"/>
    </location>
</feature>
<evidence type="ECO:0000313" key="5">
    <source>
        <dbReference type="EMBL" id="SDX76292.1"/>
    </source>
</evidence>
<dbReference type="Gene3D" id="3.30.428.10">
    <property type="entry name" value="HIT-like"/>
    <property type="match status" value="1"/>
</dbReference>
<evidence type="ECO:0000259" key="4">
    <source>
        <dbReference type="PROSITE" id="PS51084"/>
    </source>
</evidence>
<dbReference type="PROSITE" id="PS51084">
    <property type="entry name" value="HIT_2"/>
    <property type="match status" value="1"/>
</dbReference>
<keyword evidence="5" id="KW-0808">Transferase</keyword>
<dbReference type="InterPro" id="IPR052908">
    <property type="entry name" value="AP-4-A_phosphorylase"/>
</dbReference>
<dbReference type="EMBL" id="FNPC01000001">
    <property type="protein sequence ID" value="SDX76292.1"/>
    <property type="molecule type" value="Genomic_DNA"/>
</dbReference>
<evidence type="ECO:0000313" key="6">
    <source>
        <dbReference type="Proteomes" id="UP000199079"/>
    </source>
</evidence>
<gene>
    <name evidence="5" type="ORF">SAMN05216564_101374</name>
</gene>
<dbReference type="OrthoDB" id="210764at2157"/>
<organism evidence="5 6">
    <name type="scientific">Halopenitus persicus</name>
    <dbReference type="NCBI Taxonomy" id="1048396"/>
    <lineage>
        <taxon>Archaea</taxon>
        <taxon>Methanobacteriati</taxon>
        <taxon>Methanobacteriota</taxon>
        <taxon>Stenosarchaea group</taxon>
        <taxon>Halobacteria</taxon>
        <taxon>Halobacteriales</taxon>
        <taxon>Haloferacaceae</taxon>
        <taxon>Halopenitus</taxon>
    </lineage>
</organism>
<sequence length="220" mass="23344">MDRIYAPWRIEWVERDRDPIDGCPFCVLPERGDDVDARIVARGEHNFVLLNNAPYNPGHAMVIPYGHVAEWGALEDDVMLEHGRLKAATIAALESASGPDGINTGMNLGGSAAGGSIDDHLHTHVVPRWDGDTNFMPVVSDTKVIVEAVDRTYEHLHAAFGELEAAVTVPSIDGDDDRSSDDDATDAVDAADAPADTADAADATDAADADGTAGAVRLSF</sequence>
<dbReference type="GO" id="GO:0000166">
    <property type="term" value="F:nucleotide binding"/>
    <property type="evidence" value="ECO:0007669"/>
    <property type="project" value="UniProtKB-KW"/>
</dbReference>
<dbReference type="SUPFAM" id="SSF54197">
    <property type="entry name" value="HIT-like"/>
    <property type="match status" value="1"/>
</dbReference>
<dbReference type="InterPro" id="IPR011146">
    <property type="entry name" value="HIT-like"/>
</dbReference>
<dbReference type="GO" id="GO:0016779">
    <property type="term" value="F:nucleotidyltransferase activity"/>
    <property type="evidence" value="ECO:0007669"/>
    <property type="project" value="UniProtKB-KW"/>
</dbReference>